<reference evidence="1 2" key="1">
    <citation type="submission" date="2020-08" db="EMBL/GenBank/DDBJ databases">
        <title>A Genomic Blueprint of the Chicken Gut Microbiome.</title>
        <authorList>
            <person name="Gilroy R."/>
            <person name="Ravi A."/>
            <person name="Getino M."/>
            <person name="Pursley I."/>
            <person name="Horton D.L."/>
            <person name="Alikhan N.-F."/>
            <person name="Baker D."/>
            <person name="Gharbi K."/>
            <person name="Hall N."/>
            <person name="Watson M."/>
            <person name="Adriaenssens E.M."/>
            <person name="Foster-Nyarko E."/>
            <person name="Jarju S."/>
            <person name="Secka A."/>
            <person name="Antonio M."/>
            <person name="Oren A."/>
            <person name="Chaudhuri R."/>
            <person name="La Ragione R.M."/>
            <person name="Hildebrand F."/>
            <person name="Pallen M.J."/>
        </authorList>
    </citation>
    <scope>NUCLEOTIDE SEQUENCE [LARGE SCALE GENOMIC DNA]</scope>
    <source>
        <strain evidence="1 2">A46</strain>
    </source>
</reference>
<dbReference type="InterPro" id="IPR054199">
    <property type="entry name" value="DUF6904"/>
</dbReference>
<comment type="caution">
    <text evidence="1">The sequence shown here is derived from an EMBL/GenBank/DDBJ whole genome shotgun (WGS) entry which is preliminary data.</text>
</comment>
<organism evidence="1 2">
    <name type="scientific">Solibacillus faecavium</name>
    <dbReference type="NCBI Taxonomy" id="2762221"/>
    <lineage>
        <taxon>Bacteria</taxon>
        <taxon>Bacillati</taxon>
        <taxon>Bacillota</taxon>
        <taxon>Bacilli</taxon>
        <taxon>Bacillales</taxon>
        <taxon>Caryophanaceae</taxon>
        <taxon>Solibacillus</taxon>
    </lineage>
</organism>
<evidence type="ECO:0000313" key="1">
    <source>
        <dbReference type="EMBL" id="MBD8038037.1"/>
    </source>
</evidence>
<dbReference type="EMBL" id="JACSPZ010000008">
    <property type="protein sequence ID" value="MBD8038037.1"/>
    <property type="molecule type" value="Genomic_DNA"/>
</dbReference>
<name>A0ABR8Y1K1_9BACL</name>
<keyword evidence="2" id="KW-1185">Reference proteome</keyword>
<dbReference type="Pfam" id="PF21845">
    <property type="entry name" value="DUF6904"/>
    <property type="match status" value="1"/>
</dbReference>
<gene>
    <name evidence="1" type="ORF">H9635_14890</name>
</gene>
<sequence>MLTIQPTENLTGLTVSGDYWDLDNLIHAVYEVIGEEKRYFHYEGVRQRLLAVCLKLRQASKGEHGIDYISNGINKNVLKKIHAIYPEKNIYYSVPLFVPELIFSALALNDFISLYKETVDDSEWSMAVTTVRKFQALVAESISSFFPEDHYMLFLTTLHTKSPLFHQYAPQYVDILNLEYLSLSKEEREKHINSFALRLLTEDETYKVLIQQLLDVTSLSKQSFYEVELTLKYPDEEAIIW</sequence>
<accession>A0ABR8Y1K1</accession>
<dbReference type="RefSeq" id="WP_191701111.1">
    <property type="nucleotide sequence ID" value="NZ_JACSPZ010000008.1"/>
</dbReference>
<dbReference type="Proteomes" id="UP000619101">
    <property type="component" value="Unassembled WGS sequence"/>
</dbReference>
<proteinExistence type="predicted"/>
<evidence type="ECO:0000313" key="2">
    <source>
        <dbReference type="Proteomes" id="UP000619101"/>
    </source>
</evidence>
<protein>
    <submittedName>
        <fullName evidence="1">Uncharacterized protein</fullName>
    </submittedName>
</protein>